<dbReference type="EMBL" id="BFEA01000163">
    <property type="protein sequence ID" value="GBG72346.1"/>
    <property type="molecule type" value="Genomic_DNA"/>
</dbReference>
<feature type="coiled-coil region" evidence="16">
    <location>
        <begin position="113"/>
        <end position="147"/>
    </location>
</feature>
<dbReference type="Pfam" id="PF08436">
    <property type="entry name" value="DXP_redisom_C"/>
    <property type="match status" value="1"/>
</dbReference>
<keyword evidence="9" id="KW-0479">Metal-binding</keyword>
<dbReference type="Proteomes" id="UP000265515">
    <property type="component" value="Unassembled WGS sequence"/>
</dbReference>
<evidence type="ECO:0000259" key="20">
    <source>
        <dbReference type="Pfam" id="PF13288"/>
    </source>
</evidence>
<dbReference type="GO" id="GO:0030145">
    <property type="term" value="F:manganese ion binding"/>
    <property type="evidence" value="ECO:0007669"/>
    <property type="project" value="TreeGrafter"/>
</dbReference>
<gene>
    <name evidence="21" type="ORF">CBR_g11924</name>
</gene>
<dbReference type="Gene3D" id="3.40.50.720">
    <property type="entry name" value="NAD(P)-binding Rossmann-like Domain"/>
    <property type="match status" value="1"/>
</dbReference>
<sequence>MSDVEDTGEDDRRTLRSARGPVSHVSLGSEGDKELFQRERERRARAAEASRAFASEASAIAAMATTSMSTSAQQTSQAGSSGTAGSTVVQTVSQSTGLMASQPAVLSPEDVAIQQAALQEAQLQQALGKIKREKEMMIRRRARMEKRGTDIEELETMDLTHMDEDVMVVRRALLGVIEMQEHQTTLLQDIQQSLAVLAGRAQATPSPAGPGAWTGDIAFSSSSVHGCRVASRQASSDEGRCQQKSHVPRSTAPRAVLHVEKVEISAAAAAVPTTAAPPPAWPGFVEVPADKKKWKGQKPIALIGSTGSIGTQTLDIVNEFSDYFRVVALAAGSNITLLAEQIRQFQPSLVSVSRSELIPELREAIADVENKPEIMAGAEGLCAVAAHPEAVTVVTGIVGCAGLPPTVAAIKAGKDIALANKETLIAGGPAILPLAHEHGVKILPADSEHSAIFQCLQGLPENGLRRIILTASGGAFRDWPVEKLKTVTVADALKHPNWSMGKKITIDSASLMNKGLEVIEAHYLFGADYDNIDVVIHPQSIIHSMVETQDSSVLAQLGWPDMRLPIIYTMSWPQRLPTSEETWRRLDFVKMGDLTFREPDRAKYPSLDLAYMAGRAGGTMTGVLSAANEKAVELFIDERISYLEIMKVNEMVCAEHMADLVHRPDIDTIIHFDQWARRHVEEIVNKGRLATAAKL</sequence>
<comment type="caution">
    <text evidence="21">The sequence shown here is derived from an EMBL/GenBank/DDBJ whole genome shotgun (WGS) entry which is preliminary data.</text>
</comment>
<evidence type="ECO:0000256" key="14">
    <source>
        <dbReference type="ARBA" id="ARBA00023229"/>
    </source>
</evidence>
<dbReference type="PANTHER" id="PTHR30525">
    <property type="entry name" value="1-DEOXY-D-XYLULOSE 5-PHOSPHATE REDUCTOISOMERASE"/>
    <property type="match status" value="1"/>
</dbReference>
<keyword evidence="8" id="KW-0934">Plastid</keyword>
<dbReference type="GO" id="GO:0051484">
    <property type="term" value="P:isopentenyl diphosphate biosynthetic process, methylerythritol 4-phosphate pathway involved in terpenoid biosynthetic process"/>
    <property type="evidence" value="ECO:0007669"/>
    <property type="project" value="TreeGrafter"/>
</dbReference>
<keyword evidence="13" id="KW-0464">Manganese</keyword>
<evidence type="ECO:0000259" key="19">
    <source>
        <dbReference type="Pfam" id="PF08436"/>
    </source>
</evidence>
<evidence type="ECO:0000313" key="21">
    <source>
        <dbReference type="EMBL" id="GBG72346.1"/>
    </source>
</evidence>
<keyword evidence="7" id="KW-0150">Chloroplast</keyword>
<comment type="cofactor">
    <cofactor evidence="2">
        <name>Mg(2+)</name>
        <dbReference type="ChEBI" id="CHEBI:18420"/>
    </cofactor>
</comment>
<dbReference type="InterPro" id="IPR003821">
    <property type="entry name" value="DXP_reductoisomerase"/>
</dbReference>
<proteinExistence type="inferred from homology"/>
<reference evidence="21 22" key="1">
    <citation type="journal article" date="2018" name="Cell">
        <title>The Chara Genome: Secondary Complexity and Implications for Plant Terrestrialization.</title>
        <authorList>
            <person name="Nishiyama T."/>
            <person name="Sakayama H."/>
            <person name="Vries J.D."/>
            <person name="Buschmann H."/>
            <person name="Saint-Marcoux D."/>
            <person name="Ullrich K.K."/>
            <person name="Haas F.B."/>
            <person name="Vanderstraeten L."/>
            <person name="Becker D."/>
            <person name="Lang D."/>
            <person name="Vosolsobe S."/>
            <person name="Rombauts S."/>
            <person name="Wilhelmsson P.K.I."/>
            <person name="Janitza P."/>
            <person name="Kern R."/>
            <person name="Heyl A."/>
            <person name="Rumpler F."/>
            <person name="Villalobos L.I.A.C."/>
            <person name="Clay J.M."/>
            <person name="Skokan R."/>
            <person name="Toyoda A."/>
            <person name="Suzuki Y."/>
            <person name="Kagoshima H."/>
            <person name="Schijlen E."/>
            <person name="Tajeshwar N."/>
            <person name="Catarino B."/>
            <person name="Hetherington A.J."/>
            <person name="Saltykova A."/>
            <person name="Bonnot C."/>
            <person name="Breuninger H."/>
            <person name="Symeonidi A."/>
            <person name="Radhakrishnan G.V."/>
            <person name="Van Nieuwerburgh F."/>
            <person name="Deforce D."/>
            <person name="Chang C."/>
            <person name="Karol K.G."/>
            <person name="Hedrich R."/>
            <person name="Ulvskov P."/>
            <person name="Glockner G."/>
            <person name="Delwiche C.F."/>
            <person name="Petrasek J."/>
            <person name="Van de Peer Y."/>
            <person name="Friml J."/>
            <person name="Beilby M."/>
            <person name="Dolan L."/>
            <person name="Kohara Y."/>
            <person name="Sugano S."/>
            <person name="Fujiyama A."/>
            <person name="Delaux P.-M."/>
            <person name="Quint M."/>
            <person name="TheiBen G."/>
            <person name="Hagemann M."/>
            <person name="Harholt J."/>
            <person name="Dunand C."/>
            <person name="Zachgo S."/>
            <person name="Langdale J."/>
            <person name="Maumus F."/>
            <person name="Straeten D.V.D."/>
            <person name="Gould S.B."/>
            <person name="Rensing S.A."/>
        </authorList>
    </citation>
    <scope>NUCLEOTIDE SEQUENCE [LARGE SCALE GENOMIC DNA]</scope>
    <source>
        <strain evidence="21 22">S276</strain>
    </source>
</reference>
<evidence type="ECO:0000256" key="5">
    <source>
        <dbReference type="ARBA" id="ARBA00006825"/>
    </source>
</evidence>
<keyword evidence="14" id="KW-0414">Isoprene biosynthesis</keyword>
<evidence type="ECO:0000256" key="9">
    <source>
        <dbReference type="ARBA" id="ARBA00022723"/>
    </source>
</evidence>
<accession>A0A388KQN2</accession>
<evidence type="ECO:0000256" key="15">
    <source>
        <dbReference type="ARBA" id="ARBA00048543"/>
    </source>
</evidence>
<evidence type="ECO:0000256" key="7">
    <source>
        <dbReference type="ARBA" id="ARBA00022528"/>
    </source>
</evidence>
<name>A0A388KQN2_CHABU</name>
<keyword evidence="16" id="KW-0175">Coiled coil</keyword>
<dbReference type="NCBIfam" id="NF009114">
    <property type="entry name" value="PRK12464.1"/>
    <property type="match status" value="1"/>
</dbReference>
<dbReference type="Pfam" id="PF13288">
    <property type="entry name" value="DXPR_C"/>
    <property type="match status" value="1"/>
</dbReference>
<dbReference type="FunFam" id="1.10.1740.10:FF:000006">
    <property type="entry name" value="1-deoxy-D-xylulose 5-phosphate reductoisomerase, chloroplastic"/>
    <property type="match status" value="1"/>
</dbReference>
<evidence type="ECO:0000256" key="4">
    <source>
        <dbReference type="ARBA" id="ARBA00005094"/>
    </source>
</evidence>
<dbReference type="Gramene" id="GBG72346">
    <property type="protein sequence ID" value="GBG72346"/>
    <property type="gene ID" value="CBR_g11924"/>
</dbReference>
<comment type="subcellular location">
    <subcellularLocation>
        <location evidence="3">Plastid</location>
        <location evidence="3">Chloroplast</location>
    </subcellularLocation>
</comment>
<evidence type="ECO:0000256" key="13">
    <source>
        <dbReference type="ARBA" id="ARBA00023211"/>
    </source>
</evidence>
<dbReference type="GO" id="GO:0070402">
    <property type="term" value="F:NADPH binding"/>
    <property type="evidence" value="ECO:0007669"/>
    <property type="project" value="InterPro"/>
</dbReference>
<dbReference type="UniPathway" id="UPA00056">
    <property type="reaction ID" value="UER00092"/>
</dbReference>
<dbReference type="AlphaFoldDB" id="A0A388KQN2"/>
<dbReference type="Pfam" id="PF02670">
    <property type="entry name" value="DXP_reductoisom"/>
    <property type="match status" value="1"/>
</dbReference>
<feature type="domain" description="DXP reductoisomerase C-terminal" evidence="20">
    <location>
        <begin position="557"/>
        <end position="678"/>
    </location>
</feature>
<comment type="cofactor">
    <cofactor evidence="1">
        <name>Mn(2+)</name>
        <dbReference type="ChEBI" id="CHEBI:29035"/>
    </cofactor>
</comment>
<keyword evidence="12" id="KW-0560">Oxidoreductase</keyword>
<evidence type="ECO:0000256" key="3">
    <source>
        <dbReference type="ARBA" id="ARBA00004229"/>
    </source>
</evidence>
<dbReference type="GO" id="GO:0030604">
    <property type="term" value="F:1-deoxy-D-xylulose-5-phosphate reductoisomerase activity"/>
    <property type="evidence" value="ECO:0007669"/>
    <property type="project" value="UniProtKB-EC"/>
</dbReference>
<dbReference type="NCBIfam" id="TIGR00243">
    <property type="entry name" value="Dxr"/>
    <property type="match status" value="1"/>
</dbReference>
<dbReference type="HAMAP" id="MF_00183">
    <property type="entry name" value="DXP_reductoisom"/>
    <property type="match status" value="1"/>
</dbReference>
<dbReference type="InterPro" id="IPR036291">
    <property type="entry name" value="NAD(P)-bd_dom_sf"/>
</dbReference>
<comment type="catalytic activity">
    <reaction evidence="15">
        <text>2-C-methyl-D-erythritol 4-phosphate + NADP(+) = 1-deoxy-D-xylulose 5-phosphate + NADPH + H(+)</text>
        <dbReference type="Rhea" id="RHEA:13717"/>
        <dbReference type="ChEBI" id="CHEBI:15378"/>
        <dbReference type="ChEBI" id="CHEBI:57783"/>
        <dbReference type="ChEBI" id="CHEBI:57792"/>
        <dbReference type="ChEBI" id="CHEBI:58262"/>
        <dbReference type="ChEBI" id="CHEBI:58349"/>
        <dbReference type="EC" id="1.1.1.267"/>
    </reaction>
    <physiologicalReaction direction="right-to-left" evidence="15">
        <dbReference type="Rhea" id="RHEA:13719"/>
    </physiologicalReaction>
</comment>
<dbReference type="InterPro" id="IPR026877">
    <property type="entry name" value="DXPR_C"/>
</dbReference>
<organism evidence="21 22">
    <name type="scientific">Chara braunii</name>
    <name type="common">Braun's stonewort</name>
    <dbReference type="NCBI Taxonomy" id="69332"/>
    <lineage>
        <taxon>Eukaryota</taxon>
        <taxon>Viridiplantae</taxon>
        <taxon>Streptophyta</taxon>
        <taxon>Charophyceae</taxon>
        <taxon>Charales</taxon>
        <taxon>Characeae</taxon>
        <taxon>Chara</taxon>
    </lineage>
</organism>
<dbReference type="EC" id="1.1.1.267" evidence="6"/>
<keyword evidence="10" id="KW-0521">NADP</keyword>
<dbReference type="InterPro" id="IPR036169">
    <property type="entry name" value="DXPR_C_sf"/>
</dbReference>
<keyword evidence="11" id="KW-0809">Transit peptide</keyword>
<evidence type="ECO:0000256" key="1">
    <source>
        <dbReference type="ARBA" id="ARBA00001936"/>
    </source>
</evidence>
<evidence type="ECO:0000256" key="11">
    <source>
        <dbReference type="ARBA" id="ARBA00022946"/>
    </source>
</evidence>
<dbReference type="PANTHER" id="PTHR30525:SF0">
    <property type="entry name" value="1-DEOXY-D-XYLULOSE 5-PHOSPHATE REDUCTOISOMERASE, CHLOROPLASTIC"/>
    <property type="match status" value="1"/>
</dbReference>
<dbReference type="SUPFAM" id="SSF69055">
    <property type="entry name" value="1-deoxy-D-xylulose-5-phosphate reductoisomerase, C-terminal domain"/>
    <property type="match status" value="1"/>
</dbReference>
<evidence type="ECO:0000313" key="22">
    <source>
        <dbReference type="Proteomes" id="UP000265515"/>
    </source>
</evidence>
<feature type="domain" description="1-deoxy-D-xylulose 5-phosphate reductoisomerase C-terminal" evidence="19">
    <location>
        <begin position="442"/>
        <end position="525"/>
    </location>
</feature>
<dbReference type="OrthoDB" id="3482at2759"/>
<dbReference type="SUPFAM" id="SSF55347">
    <property type="entry name" value="Glyceraldehyde-3-phosphate dehydrogenase-like, C-terminal domain"/>
    <property type="match status" value="1"/>
</dbReference>
<dbReference type="GO" id="GO:0009507">
    <property type="term" value="C:chloroplast"/>
    <property type="evidence" value="ECO:0007669"/>
    <property type="project" value="UniProtKB-SubCell"/>
</dbReference>
<evidence type="ECO:0000256" key="2">
    <source>
        <dbReference type="ARBA" id="ARBA00001946"/>
    </source>
</evidence>
<dbReference type="Gene3D" id="1.10.1740.10">
    <property type="match status" value="1"/>
</dbReference>
<protein>
    <recommendedName>
        <fullName evidence="6">1-deoxy-D-xylulose-5-phosphate reductoisomerase</fullName>
        <ecNumber evidence="6">1.1.1.267</ecNumber>
    </recommendedName>
</protein>
<dbReference type="InterPro" id="IPR013644">
    <property type="entry name" value="DXP_reductoisomerase_C"/>
</dbReference>
<evidence type="ECO:0000256" key="10">
    <source>
        <dbReference type="ARBA" id="ARBA00022857"/>
    </source>
</evidence>
<evidence type="ECO:0000259" key="18">
    <source>
        <dbReference type="Pfam" id="PF02670"/>
    </source>
</evidence>
<dbReference type="FunFam" id="3.40.50.720:FF:000183">
    <property type="entry name" value="1-deoxy-D-xylulose 5-phosphate reductoisomerase, chloroplastic"/>
    <property type="match status" value="1"/>
</dbReference>
<evidence type="ECO:0000256" key="6">
    <source>
        <dbReference type="ARBA" id="ARBA00012366"/>
    </source>
</evidence>
<dbReference type="InterPro" id="IPR013512">
    <property type="entry name" value="DXP_reductoisomerase_N"/>
</dbReference>
<evidence type="ECO:0000256" key="12">
    <source>
        <dbReference type="ARBA" id="ARBA00023002"/>
    </source>
</evidence>
<dbReference type="SUPFAM" id="SSF51735">
    <property type="entry name" value="NAD(P)-binding Rossmann-fold domains"/>
    <property type="match status" value="1"/>
</dbReference>
<dbReference type="STRING" id="69332.A0A388KQN2"/>
<comment type="pathway">
    <text evidence="4">Isoprenoid biosynthesis; isopentenyl diphosphate biosynthesis via DXP pathway; isopentenyl diphosphate from 1-deoxy-D-xylulose 5-phosphate: step 1/6.</text>
</comment>
<feature type="compositionally biased region" description="Basic and acidic residues" evidence="17">
    <location>
        <begin position="30"/>
        <end position="47"/>
    </location>
</feature>
<comment type="similarity">
    <text evidence="5">Belongs to the DXR family.</text>
</comment>
<evidence type="ECO:0000256" key="16">
    <source>
        <dbReference type="SAM" id="Coils"/>
    </source>
</evidence>
<evidence type="ECO:0000256" key="17">
    <source>
        <dbReference type="SAM" id="MobiDB-lite"/>
    </source>
</evidence>
<feature type="domain" description="1-deoxy-D-xylulose 5-phosphate reductoisomerase N-terminal" evidence="18">
    <location>
        <begin position="300"/>
        <end position="428"/>
    </location>
</feature>
<feature type="region of interest" description="Disordered" evidence="17">
    <location>
        <begin position="1"/>
        <end position="47"/>
    </location>
</feature>
<keyword evidence="22" id="KW-1185">Reference proteome</keyword>
<evidence type="ECO:0000256" key="8">
    <source>
        <dbReference type="ARBA" id="ARBA00022640"/>
    </source>
</evidence>